<feature type="region of interest" description="Disordered" evidence="7">
    <location>
        <begin position="1"/>
        <end position="20"/>
    </location>
</feature>
<dbReference type="GO" id="GO:0016020">
    <property type="term" value="C:membrane"/>
    <property type="evidence" value="ECO:0007669"/>
    <property type="project" value="UniProtKB-SubCell"/>
</dbReference>
<dbReference type="NCBIfam" id="TIGR00797">
    <property type="entry name" value="matE"/>
    <property type="match status" value="1"/>
</dbReference>
<feature type="transmembrane region" description="Helical" evidence="6">
    <location>
        <begin position="257"/>
        <end position="276"/>
    </location>
</feature>
<evidence type="ECO:0000256" key="3">
    <source>
        <dbReference type="ARBA" id="ARBA00022692"/>
    </source>
</evidence>
<dbReference type="Proteomes" id="UP000811609">
    <property type="component" value="Chromosome 5"/>
</dbReference>
<feature type="transmembrane region" description="Helical" evidence="6">
    <location>
        <begin position="413"/>
        <end position="434"/>
    </location>
</feature>
<accession>A0A8T1QM23</accession>
<keyword evidence="3 6" id="KW-0812">Transmembrane</keyword>
<feature type="transmembrane region" description="Helical" evidence="6">
    <location>
        <begin position="158"/>
        <end position="176"/>
    </location>
</feature>
<organism evidence="8 9">
    <name type="scientific">Carya illinoinensis</name>
    <name type="common">Pecan</name>
    <dbReference type="NCBI Taxonomy" id="32201"/>
    <lineage>
        <taxon>Eukaryota</taxon>
        <taxon>Viridiplantae</taxon>
        <taxon>Streptophyta</taxon>
        <taxon>Embryophyta</taxon>
        <taxon>Tracheophyta</taxon>
        <taxon>Spermatophyta</taxon>
        <taxon>Magnoliopsida</taxon>
        <taxon>eudicotyledons</taxon>
        <taxon>Gunneridae</taxon>
        <taxon>Pentapetalae</taxon>
        <taxon>rosids</taxon>
        <taxon>fabids</taxon>
        <taxon>Fagales</taxon>
        <taxon>Juglandaceae</taxon>
        <taxon>Carya</taxon>
    </lineage>
</organism>
<proteinExistence type="inferred from homology"/>
<feature type="transmembrane region" description="Helical" evidence="6">
    <location>
        <begin position="188"/>
        <end position="208"/>
    </location>
</feature>
<evidence type="ECO:0000313" key="9">
    <source>
        <dbReference type="Proteomes" id="UP000811609"/>
    </source>
</evidence>
<evidence type="ECO:0000256" key="5">
    <source>
        <dbReference type="ARBA" id="ARBA00023136"/>
    </source>
</evidence>
<dbReference type="EMBL" id="CM031813">
    <property type="protein sequence ID" value="KAG6655858.1"/>
    <property type="molecule type" value="Genomic_DNA"/>
</dbReference>
<feature type="transmembrane region" description="Helical" evidence="6">
    <location>
        <begin position="337"/>
        <end position="360"/>
    </location>
</feature>
<dbReference type="AlphaFoldDB" id="A0A8T1QM23"/>
<comment type="similarity">
    <text evidence="2 6">Belongs to the multi antimicrobial extrusion (MATE) (TC 2.A.66.1) family.</text>
</comment>
<gene>
    <name evidence="8" type="ORF">CIPAW_05G245700</name>
</gene>
<evidence type="ECO:0000256" key="2">
    <source>
        <dbReference type="ARBA" id="ARBA00010199"/>
    </source>
</evidence>
<feature type="transmembrane region" description="Helical" evidence="6">
    <location>
        <begin position="118"/>
        <end position="138"/>
    </location>
</feature>
<keyword evidence="5 6" id="KW-0472">Membrane</keyword>
<keyword evidence="9" id="KW-1185">Reference proteome</keyword>
<protein>
    <recommendedName>
        <fullName evidence="6">Protein DETOXIFICATION</fullName>
    </recommendedName>
    <alternativeName>
        <fullName evidence="6">Multidrug and toxic compound extrusion protein</fullName>
    </alternativeName>
</protein>
<feature type="transmembrane region" description="Helical" evidence="6">
    <location>
        <begin position="214"/>
        <end position="236"/>
    </location>
</feature>
<dbReference type="InterPro" id="IPR045069">
    <property type="entry name" value="MATE_euk"/>
</dbReference>
<name>A0A8T1QM23_CARIL</name>
<evidence type="ECO:0000256" key="7">
    <source>
        <dbReference type="SAM" id="MobiDB-lite"/>
    </source>
</evidence>
<dbReference type="Pfam" id="PF01554">
    <property type="entry name" value="MatE"/>
    <property type="match status" value="2"/>
</dbReference>
<dbReference type="PANTHER" id="PTHR11206">
    <property type="entry name" value="MULTIDRUG RESISTANCE PROTEIN"/>
    <property type="match status" value="1"/>
</dbReference>
<dbReference type="GO" id="GO:0015297">
    <property type="term" value="F:antiporter activity"/>
    <property type="evidence" value="ECO:0007669"/>
    <property type="project" value="InterPro"/>
</dbReference>
<comment type="subcellular location">
    <subcellularLocation>
        <location evidence="1">Membrane</location>
        <topology evidence="1">Multi-pass membrane protein</topology>
    </subcellularLocation>
</comment>
<dbReference type="CDD" id="cd13132">
    <property type="entry name" value="MATE_eukaryotic"/>
    <property type="match status" value="1"/>
</dbReference>
<dbReference type="GO" id="GO:1990961">
    <property type="term" value="P:xenobiotic detoxification by transmembrane export across the plasma membrane"/>
    <property type="evidence" value="ECO:0007669"/>
    <property type="project" value="InterPro"/>
</dbReference>
<evidence type="ECO:0000256" key="1">
    <source>
        <dbReference type="ARBA" id="ARBA00004141"/>
    </source>
</evidence>
<sequence>MGDTEKNMEESLLQKGRKDKRTETPSITWGVLTEEIKRLGFLAAPMVAVTLSLYLLQVISMMMVGHLGELALSSTAIAISLSVVTGFSLLFGMASALETLSGQAYGAQQYRKLGVQTYTAIFSLTLVCFPVSLIWIYIGKFLTLIGQDPLISHEAGKFTIWLVPALFAYATLQPLVRYFQAQSLVKPMLISSLATLSFHIPLCWALVFKSGLGNVGAALAINISYWLNVILLGLYMKYSSACAKTRVPISMELFQGIGEFFQFAIPSAIMICLEWWSFELLILVSGLLPNPQLETSVLSVCLTTISTLYMIPYGLGAAASTRVSNELGAGNPQAARVALFAVLFLTVTETSIVSITLLASRHVFGYTFSNEKEVVDYVTIMAPLVSVSIILDSLQGVLSGVARGSGWQHIGAYVNLGAFYLCGIPAAAVLGFWAQYRGRGLWIGIQTGAFVQTVLLSIVTSRTNWEKQASKARERIFAGRLPKDNDTSQQGILVR</sequence>
<evidence type="ECO:0000256" key="6">
    <source>
        <dbReference type="RuleBase" id="RU004914"/>
    </source>
</evidence>
<feature type="transmembrane region" description="Helical" evidence="6">
    <location>
        <begin position="39"/>
        <end position="64"/>
    </location>
</feature>
<dbReference type="GO" id="GO:0042910">
    <property type="term" value="F:xenobiotic transmembrane transporter activity"/>
    <property type="evidence" value="ECO:0007669"/>
    <property type="project" value="InterPro"/>
</dbReference>
<dbReference type="InterPro" id="IPR002528">
    <property type="entry name" value="MATE_fam"/>
</dbReference>
<comment type="caution">
    <text evidence="8">The sequence shown here is derived from an EMBL/GenBank/DDBJ whole genome shotgun (WGS) entry which is preliminary data.</text>
</comment>
<reference evidence="8" key="1">
    <citation type="submission" date="2020-12" db="EMBL/GenBank/DDBJ databases">
        <title>WGS assembly of Carya illinoinensis cv. Pawnee.</title>
        <authorList>
            <person name="Platts A."/>
            <person name="Shu S."/>
            <person name="Wright S."/>
            <person name="Barry K."/>
            <person name="Edger P."/>
            <person name="Pires J.C."/>
            <person name="Schmutz J."/>
        </authorList>
    </citation>
    <scope>NUCLEOTIDE SEQUENCE</scope>
    <source>
        <tissue evidence="8">Leaf</tissue>
    </source>
</reference>
<dbReference type="OrthoDB" id="2126698at2759"/>
<feature type="transmembrane region" description="Helical" evidence="6">
    <location>
        <begin position="296"/>
        <end position="316"/>
    </location>
</feature>
<feature type="transmembrane region" description="Helical" evidence="6">
    <location>
        <begin position="76"/>
        <end position="97"/>
    </location>
</feature>
<feature type="transmembrane region" description="Helical" evidence="6">
    <location>
        <begin position="440"/>
        <end position="459"/>
    </location>
</feature>
<evidence type="ECO:0000256" key="4">
    <source>
        <dbReference type="ARBA" id="ARBA00022989"/>
    </source>
</evidence>
<keyword evidence="4 6" id="KW-1133">Transmembrane helix</keyword>
<feature type="transmembrane region" description="Helical" evidence="6">
    <location>
        <begin position="380"/>
        <end position="401"/>
    </location>
</feature>
<evidence type="ECO:0000313" key="8">
    <source>
        <dbReference type="EMBL" id="KAG6655858.1"/>
    </source>
</evidence>